<accession>A0A7W8HHA5</accession>
<dbReference type="RefSeq" id="WP_183966588.1">
    <property type="nucleotide sequence ID" value="NZ_BAABEW010000001.1"/>
</dbReference>
<dbReference type="SUPFAM" id="SSF53067">
    <property type="entry name" value="Actin-like ATPase domain"/>
    <property type="match status" value="2"/>
</dbReference>
<dbReference type="Gene3D" id="3.30.420.40">
    <property type="match status" value="2"/>
</dbReference>
<organism evidence="1 2">
    <name type="scientific">Quisquiliibacterium transsilvanicum</name>
    <dbReference type="NCBI Taxonomy" id="1549638"/>
    <lineage>
        <taxon>Bacteria</taxon>
        <taxon>Pseudomonadati</taxon>
        <taxon>Pseudomonadota</taxon>
        <taxon>Betaproteobacteria</taxon>
        <taxon>Burkholderiales</taxon>
        <taxon>Burkholderiaceae</taxon>
        <taxon>Quisquiliibacterium</taxon>
    </lineage>
</organism>
<protein>
    <submittedName>
        <fullName evidence="1">Type IV pilus assembly protein PilM</fullName>
    </submittedName>
</protein>
<dbReference type="EMBL" id="JACHGB010000003">
    <property type="protein sequence ID" value="MBB5271852.1"/>
    <property type="molecule type" value="Genomic_DNA"/>
</dbReference>
<name>A0A7W8HHA5_9BURK</name>
<dbReference type="Pfam" id="PF11104">
    <property type="entry name" value="PilM_2"/>
    <property type="match status" value="1"/>
</dbReference>
<dbReference type="Gene3D" id="3.30.1490.300">
    <property type="match status" value="1"/>
</dbReference>
<dbReference type="InterPro" id="IPR050696">
    <property type="entry name" value="FtsA/MreB"/>
</dbReference>
<dbReference type="AlphaFoldDB" id="A0A7W8HHA5"/>
<dbReference type="NCBIfam" id="TIGR01175">
    <property type="entry name" value="pilM"/>
    <property type="match status" value="1"/>
</dbReference>
<evidence type="ECO:0000313" key="2">
    <source>
        <dbReference type="Proteomes" id="UP000532440"/>
    </source>
</evidence>
<dbReference type="PIRSF" id="PIRSF019169">
    <property type="entry name" value="PilM"/>
    <property type="match status" value="1"/>
</dbReference>
<sequence>MRKASPALLGIDISPSSVKVVELEPGQKAAMRLRRYAIEPIARGAIVDGNVEQPEQIAESLARALRRMGTRTRDAALALPTSAVITKRITLPAGLGEEDYEIQVESEASQYIPFAIEEVNLDFQILGPTAGSEDDVDVLLAASRKEKVEDRVAVAEMCGLKPVVMDVDSYAARKVLDQIARGLPNGGQGEVLALFDIGSLVTTVTMVLNGQTVFEREQAFGGMQLTQDLVRLYGLMPEEAEARKKSGDLPENYALDALQPFIEHGVAEISRALQFFFTSTPYTRVDRICLAGGACVVPGLAEAIAERTGVATAILNPFGGMEVDSTVRDKQLRQEAPALLTACGLAMRRFDA</sequence>
<proteinExistence type="predicted"/>
<dbReference type="Proteomes" id="UP000532440">
    <property type="component" value="Unassembled WGS sequence"/>
</dbReference>
<dbReference type="CDD" id="cd24049">
    <property type="entry name" value="ASKHA_NBD_PilM"/>
    <property type="match status" value="1"/>
</dbReference>
<reference evidence="1 2" key="1">
    <citation type="submission" date="2020-08" db="EMBL/GenBank/DDBJ databases">
        <title>Genomic Encyclopedia of Type Strains, Phase IV (KMG-IV): sequencing the most valuable type-strain genomes for metagenomic binning, comparative biology and taxonomic classification.</title>
        <authorList>
            <person name="Goeker M."/>
        </authorList>
    </citation>
    <scope>NUCLEOTIDE SEQUENCE [LARGE SCALE GENOMIC DNA]</scope>
    <source>
        <strain evidence="1 2">DSM 29781</strain>
    </source>
</reference>
<dbReference type="InterPro" id="IPR043129">
    <property type="entry name" value="ATPase_NBD"/>
</dbReference>
<dbReference type="PANTHER" id="PTHR32432:SF3">
    <property type="entry name" value="ETHANOLAMINE UTILIZATION PROTEIN EUTJ"/>
    <property type="match status" value="1"/>
</dbReference>
<comment type="caution">
    <text evidence="1">The sequence shown here is derived from an EMBL/GenBank/DDBJ whole genome shotgun (WGS) entry which is preliminary data.</text>
</comment>
<keyword evidence="2" id="KW-1185">Reference proteome</keyword>
<dbReference type="PANTHER" id="PTHR32432">
    <property type="entry name" value="CELL DIVISION PROTEIN FTSA-RELATED"/>
    <property type="match status" value="1"/>
</dbReference>
<gene>
    <name evidence="1" type="ORF">HNQ70_001862</name>
</gene>
<evidence type="ECO:0000313" key="1">
    <source>
        <dbReference type="EMBL" id="MBB5271852.1"/>
    </source>
</evidence>
<dbReference type="InterPro" id="IPR005883">
    <property type="entry name" value="PilM"/>
</dbReference>